<dbReference type="AlphaFoldDB" id="A0A1A8XR09"/>
<reference evidence="3" key="1">
    <citation type="submission" date="2016-06" db="EMBL/GenBank/DDBJ databases">
        <authorList>
            <person name="McIlroy S.J."/>
            <person name="Karst S.M."/>
            <person name="Albertsen M."/>
        </authorList>
    </citation>
    <scope>NUCLEOTIDE SEQUENCE [LARGE SCALE GENOMIC DNA]</scope>
</reference>
<dbReference type="Proteomes" id="UP000199169">
    <property type="component" value="Unassembled WGS sequence"/>
</dbReference>
<feature type="region of interest" description="Disordered" evidence="1">
    <location>
        <begin position="29"/>
        <end position="65"/>
    </location>
</feature>
<evidence type="ECO:0000313" key="3">
    <source>
        <dbReference type="Proteomes" id="UP000199169"/>
    </source>
</evidence>
<organism evidence="2 3">
    <name type="scientific">Candidatus Accumulibacter aalborgensis</name>
    <dbReference type="NCBI Taxonomy" id="1860102"/>
    <lineage>
        <taxon>Bacteria</taxon>
        <taxon>Pseudomonadati</taxon>
        <taxon>Pseudomonadota</taxon>
        <taxon>Betaproteobacteria</taxon>
        <taxon>Candidatus Accumulibacter</taxon>
    </lineage>
</organism>
<evidence type="ECO:0000313" key="2">
    <source>
        <dbReference type="EMBL" id="SBT07565.1"/>
    </source>
</evidence>
<name>A0A1A8XR09_9PROT</name>
<proteinExistence type="predicted"/>
<sequence>MAALPSACWRNQRVIVLRGCSFLSLSQAKKGPHRGGLGGPVVQSLRRSGGGGEVERLSDNMNTSE</sequence>
<keyword evidence="3" id="KW-1185">Reference proteome</keyword>
<dbReference type="EMBL" id="FLQX01000122">
    <property type="protein sequence ID" value="SBT07565.1"/>
    <property type="molecule type" value="Genomic_DNA"/>
</dbReference>
<gene>
    <name evidence="2" type="ORF">ACCAA_450014</name>
</gene>
<accession>A0A1A8XR09</accession>
<dbReference type="STRING" id="1860102.ACCAA_450014"/>
<protein>
    <submittedName>
        <fullName evidence="2">Uncharacterized protein</fullName>
    </submittedName>
</protein>
<evidence type="ECO:0000256" key="1">
    <source>
        <dbReference type="SAM" id="MobiDB-lite"/>
    </source>
</evidence>